<dbReference type="EMBL" id="BANB01000433">
    <property type="protein sequence ID" value="GAN77732.1"/>
    <property type="molecule type" value="Genomic_DNA"/>
</dbReference>
<keyword evidence="3" id="KW-1185">Reference proteome</keyword>
<evidence type="ECO:0000313" key="2">
    <source>
        <dbReference type="EMBL" id="GAN77732.1"/>
    </source>
</evidence>
<sequence length="129" mass="14343">MYELLQKYGYVAVELAGLSLETQIAMFRNAQSVVAPHGGGLTNLVYATRGAQVLELFTEGWLNPCYNVIAKSVQMDYWADVSPATPEAGGLQAHMIVDIDRCTELLEEMHARQRSQERFELIESGPPLI</sequence>
<dbReference type="Pfam" id="PF04577">
    <property type="entry name" value="Glyco_transf_61"/>
    <property type="match status" value="1"/>
</dbReference>
<dbReference type="Proteomes" id="UP000032680">
    <property type="component" value="Unassembled WGS sequence"/>
</dbReference>
<dbReference type="GO" id="GO:0016757">
    <property type="term" value="F:glycosyltransferase activity"/>
    <property type="evidence" value="ECO:0007669"/>
    <property type="project" value="InterPro"/>
</dbReference>
<name>A0A0D6P7U9_9PROT</name>
<accession>A0A0D6P7U9</accession>
<organism evidence="2 3">
    <name type="scientific">Acidisphaera rubrifaciens HS-AP3</name>
    <dbReference type="NCBI Taxonomy" id="1231350"/>
    <lineage>
        <taxon>Bacteria</taxon>
        <taxon>Pseudomonadati</taxon>
        <taxon>Pseudomonadota</taxon>
        <taxon>Alphaproteobacteria</taxon>
        <taxon>Acetobacterales</taxon>
        <taxon>Acetobacteraceae</taxon>
        <taxon>Acidisphaera</taxon>
    </lineage>
</organism>
<protein>
    <submittedName>
        <fullName evidence="2">Capsule polysaccharide biosynthesis protein</fullName>
    </submittedName>
</protein>
<reference evidence="2 3" key="1">
    <citation type="submission" date="2012-11" db="EMBL/GenBank/DDBJ databases">
        <title>Whole genome sequence of Acidisphaera rubrifaciens HS-AP3.</title>
        <authorList>
            <person name="Azuma Y."/>
            <person name="Higashiura N."/>
            <person name="Hirakawa H."/>
            <person name="Matsushita K."/>
        </authorList>
    </citation>
    <scope>NUCLEOTIDE SEQUENCE [LARGE SCALE GENOMIC DNA]</scope>
    <source>
        <strain evidence="2 3">HS-AP3</strain>
    </source>
</reference>
<dbReference type="AlphaFoldDB" id="A0A0D6P7U9"/>
<evidence type="ECO:0000259" key="1">
    <source>
        <dbReference type="Pfam" id="PF04577"/>
    </source>
</evidence>
<gene>
    <name evidence="2" type="ORF">Asru_0433_04</name>
</gene>
<proteinExistence type="predicted"/>
<dbReference type="InterPro" id="IPR049625">
    <property type="entry name" value="Glyco_transf_61_cat"/>
</dbReference>
<comment type="caution">
    <text evidence="2">The sequence shown here is derived from an EMBL/GenBank/DDBJ whole genome shotgun (WGS) entry which is preliminary data.</text>
</comment>
<feature type="domain" description="Glycosyltransferase 61 catalytic" evidence="1">
    <location>
        <begin position="3"/>
        <end position="54"/>
    </location>
</feature>
<evidence type="ECO:0000313" key="3">
    <source>
        <dbReference type="Proteomes" id="UP000032680"/>
    </source>
</evidence>